<gene>
    <name evidence="1" type="ORF">CCOS01_01702</name>
</gene>
<comment type="caution">
    <text evidence="1">The sequence shown here is derived from an EMBL/GenBank/DDBJ whole genome shotgun (WGS) entry which is preliminary data.</text>
</comment>
<name>A0AAI9Z6A2_9PEZI</name>
<dbReference type="AlphaFoldDB" id="A0AAI9Z6A2"/>
<protein>
    <submittedName>
        <fullName evidence="1">Uncharacterized protein</fullName>
    </submittedName>
</protein>
<dbReference type="Proteomes" id="UP001240678">
    <property type="component" value="Unassembled WGS sequence"/>
</dbReference>
<reference evidence="1 2" key="1">
    <citation type="submission" date="2016-10" db="EMBL/GenBank/DDBJ databases">
        <title>The genome sequence of Colletotrichum fioriniae PJ7.</title>
        <authorList>
            <person name="Baroncelli R."/>
        </authorList>
    </citation>
    <scope>NUCLEOTIDE SEQUENCE [LARGE SCALE GENOMIC DNA]</scope>
    <source>
        <strain evidence="1 2">IMI 309622</strain>
    </source>
</reference>
<sequence>MICIKPDAEAMSVGLLLWQAPSLLLAPLSHLSHRPETIKNSAENSDRDKPWEAWHTEVNLHEPVTTDGNPQPYRDPRVQVLEPHPWGGQYAKALERLSLSVKPDHGAVLWTPHTITTTTPGILPVSVLEAVAIELDLREQMQSKNLRSSQKSYDIVYGGCHSTCGYW</sequence>
<evidence type="ECO:0000313" key="2">
    <source>
        <dbReference type="Proteomes" id="UP001240678"/>
    </source>
</evidence>
<dbReference type="GeneID" id="85333442"/>
<keyword evidence="2" id="KW-1185">Reference proteome</keyword>
<dbReference type="RefSeq" id="XP_060318545.1">
    <property type="nucleotide sequence ID" value="XM_060449895.1"/>
</dbReference>
<organism evidence="1 2">
    <name type="scientific">Colletotrichum costaricense</name>
    <dbReference type="NCBI Taxonomy" id="1209916"/>
    <lineage>
        <taxon>Eukaryota</taxon>
        <taxon>Fungi</taxon>
        <taxon>Dikarya</taxon>
        <taxon>Ascomycota</taxon>
        <taxon>Pezizomycotina</taxon>
        <taxon>Sordariomycetes</taxon>
        <taxon>Hypocreomycetidae</taxon>
        <taxon>Glomerellales</taxon>
        <taxon>Glomerellaceae</taxon>
        <taxon>Colletotrichum</taxon>
        <taxon>Colletotrichum acutatum species complex</taxon>
    </lineage>
</organism>
<evidence type="ECO:0000313" key="1">
    <source>
        <dbReference type="EMBL" id="KAK1536382.1"/>
    </source>
</evidence>
<proteinExistence type="predicted"/>
<dbReference type="EMBL" id="MOOE01000002">
    <property type="protein sequence ID" value="KAK1536382.1"/>
    <property type="molecule type" value="Genomic_DNA"/>
</dbReference>
<accession>A0AAI9Z6A2</accession>